<dbReference type="InterPro" id="IPR012677">
    <property type="entry name" value="Nucleotide-bd_a/b_plait_sf"/>
</dbReference>
<dbReference type="SMART" id="SM00360">
    <property type="entry name" value="RRM"/>
    <property type="match status" value="3"/>
</dbReference>
<keyword evidence="8" id="KW-1185">Reference proteome</keyword>
<dbReference type="InterPro" id="IPR035979">
    <property type="entry name" value="RBD_domain_sf"/>
</dbReference>
<evidence type="ECO:0000259" key="6">
    <source>
        <dbReference type="PROSITE" id="PS50102"/>
    </source>
</evidence>
<dbReference type="Gene3D" id="3.30.70.330">
    <property type="match status" value="3"/>
</dbReference>
<dbReference type="AlphaFoldDB" id="A0A5A9P8I5"/>
<proteinExistence type="predicted"/>
<keyword evidence="2" id="KW-0677">Repeat</keyword>
<evidence type="ECO:0000313" key="8">
    <source>
        <dbReference type="Proteomes" id="UP000324632"/>
    </source>
</evidence>
<dbReference type="PANTHER" id="PTHR13976">
    <property type="entry name" value="HETEROGENEOUS NUCLEAR RIBONUCLEOPROTEIN-RELATED"/>
    <property type="match status" value="1"/>
</dbReference>
<feature type="compositionally biased region" description="Polar residues" evidence="5">
    <location>
        <begin position="307"/>
        <end position="317"/>
    </location>
</feature>
<feature type="domain" description="RRM" evidence="6">
    <location>
        <begin position="196"/>
        <end position="273"/>
    </location>
</feature>
<keyword evidence="1" id="KW-0597">Phosphoprotein</keyword>
<organism evidence="7 8">
    <name type="scientific">Triplophysa tibetana</name>
    <dbReference type="NCBI Taxonomy" id="1572043"/>
    <lineage>
        <taxon>Eukaryota</taxon>
        <taxon>Metazoa</taxon>
        <taxon>Chordata</taxon>
        <taxon>Craniata</taxon>
        <taxon>Vertebrata</taxon>
        <taxon>Euteleostomi</taxon>
        <taxon>Actinopterygii</taxon>
        <taxon>Neopterygii</taxon>
        <taxon>Teleostei</taxon>
        <taxon>Ostariophysi</taxon>
        <taxon>Cypriniformes</taxon>
        <taxon>Nemacheilidae</taxon>
        <taxon>Triplophysa</taxon>
    </lineage>
</organism>
<reference evidence="7 8" key="1">
    <citation type="journal article" date="2019" name="Mol. Ecol. Resour.">
        <title>Chromosome-level genome assembly of Triplophysa tibetana, a fish adapted to the harsh high-altitude environment of the Tibetan Plateau.</title>
        <authorList>
            <person name="Yang X."/>
            <person name="Liu H."/>
            <person name="Ma Z."/>
            <person name="Zou Y."/>
            <person name="Zou M."/>
            <person name="Mao Y."/>
            <person name="Li X."/>
            <person name="Wang H."/>
            <person name="Chen T."/>
            <person name="Wang W."/>
            <person name="Yang R."/>
        </authorList>
    </citation>
    <scope>NUCLEOTIDE SEQUENCE [LARGE SCALE GENOMIC DNA]</scope>
    <source>
        <strain evidence="7">TTIB1903HZAU</strain>
        <tissue evidence="7">Muscle</tissue>
    </source>
</reference>
<protein>
    <submittedName>
        <fullName evidence="7">G-rich sequence factor 1</fullName>
    </submittedName>
</protein>
<dbReference type="Proteomes" id="UP000324632">
    <property type="component" value="Chromosome 9"/>
</dbReference>
<evidence type="ECO:0000256" key="2">
    <source>
        <dbReference type="ARBA" id="ARBA00022737"/>
    </source>
</evidence>
<dbReference type="InterPro" id="IPR050666">
    <property type="entry name" value="ESRP"/>
</dbReference>
<feature type="domain" description="RRM" evidence="6">
    <location>
        <begin position="99"/>
        <end position="178"/>
    </location>
</feature>
<keyword evidence="3 4" id="KW-0694">RNA-binding</keyword>
<name>A0A5A9P8I5_9TELE</name>
<evidence type="ECO:0000256" key="3">
    <source>
        <dbReference type="ARBA" id="ARBA00022884"/>
    </source>
</evidence>
<dbReference type="Pfam" id="PF00076">
    <property type="entry name" value="RRM_1"/>
    <property type="match status" value="2"/>
</dbReference>
<dbReference type="GO" id="GO:0003723">
    <property type="term" value="F:RNA binding"/>
    <property type="evidence" value="ECO:0007669"/>
    <property type="project" value="UniProtKB-UniRule"/>
</dbReference>
<dbReference type="FunFam" id="3.30.70.330:FF:000071">
    <property type="entry name" value="heterogeneous nuclear ribonucleoprotein H isoform X1"/>
    <property type="match status" value="1"/>
</dbReference>
<dbReference type="EMBL" id="SOYY01000009">
    <property type="protein sequence ID" value="KAA0717349.1"/>
    <property type="molecule type" value="Genomic_DNA"/>
</dbReference>
<dbReference type="CDD" id="cd12504">
    <property type="entry name" value="RRM2_hnRNPH_CRSF1_like"/>
    <property type="match status" value="1"/>
</dbReference>
<evidence type="ECO:0000256" key="1">
    <source>
        <dbReference type="ARBA" id="ARBA00022553"/>
    </source>
</evidence>
<sequence length="401" mass="45367">MSVFSRSSYVLSVFRCVRRQKFSCLESFDYIRTAQSAAARTRSSHSWSARCLTNYNTKHLWTSYQRDLSSEAPSKEDEYPPLPEYTTDDQTQTQTKEVFIIRAKGLPWSCTSEEILSFFSDCRIRGGVQGVHIINNRDGRPTGQAFIELEHEEDVGKALDHHKQYLGQRYIEVYEVTNKDADAILKATEESSDSDGVIRLRGLPFSCTEKDVIQFFAGLQIVEDGVTIILNRKGRNSGDAFVQFATKEMADKALERDREVIGSRYIEIFRCRKSEIQAQNGRGRNVTSGNTASPVHTSSSHKARTANPLSTTHQSSLKPDNLIHMRGLPHGCTADDIVNFFSPIRMDKVLIEYGPGGRPTGEAEAYFTTHQDAVSAMSKDREYIMERYIELFLNSPPTKEE</sequence>
<gene>
    <name evidence="7" type="ORF">E1301_Tti012197</name>
</gene>
<comment type="caution">
    <text evidence="7">The sequence shown here is derived from an EMBL/GenBank/DDBJ whole genome shotgun (WGS) entry which is preliminary data.</text>
</comment>
<dbReference type="PROSITE" id="PS50102">
    <property type="entry name" value="RRM"/>
    <property type="match status" value="2"/>
</dbReference>
<dbReference type="SUPFAM" id="SSF54928">
    <property type="entry name" value="RNA-binding domain, RBD"/>
    <property type="match status" value="3"/>
</dbReference>
<dbReference type="InterPro" id="IPR000504">
    <property type="entry name" value="RRM_dom"/>
</dbReference>
<feature type="region of interest" description="Disordered" evidence="5">
    <location>
        <begin position="279"/>
        <end position="317"/>
    </location>
</feature>
<feature type="region of interest" description="Disordered" evidence="5">
    <location>
        <begin position="71"/>
        <end position="91"/>
    </location>
</feature>
<feature type="compositionally biased region" description="Polar residues" evidence="5">
    <location>
        <begin position="279"/>
        <end position="298"/>
    </location>
</feature>
<evidence type="ECO:0000256" key="5">
    <source>
        <dbReference type="SAM" id="MobiDB-lite"/>
    </source>
</evidence>
<accession>A0A5A9P8I5</accession>
<evidence type="ECO:0000256" key="4">
    <source>
        <dbReference type="PROSITE-ProRule" id="PRU00176"/>
    </source>
</evidence>
<evidence type="ECO:0000313" key="7">
    <source>
        <dbReference type="EMBL" id="KAA0717349.1"/>
    </source>
</evidence>